<keyword evidence="7 11" id="KW-0547">Nucleotide-binding</keyword>
<sequence length="199" mass="21957">MRVALFGGSFDPPHHGHLAIATAAADWFALDSVFFSPAGRQPLKLDGTVTSFEDRLAMVELACLEDPRFEASELDAPRADGAPNYTVETLSELAQRMPAAKLFNLVGADSFLGLPRWHEPERLLELAEWIVVSRPGFPIENLSSLGLDAHQQSRVHLLGNVHDNTAATGLRERLEAGDPCVDLIAPDVLDYIQRHHLYR</sequence>
<dbReference type="NCBIfam" id="TIGR00125">
    <property type="entry name" value="cyt_tran_rel"/>
    <property type="match status" value="1"/>
</dbReference>
<protein>
    <recommendedName>
        <fullName evidence="11">Probable nicotinate-nucleotide adenylyltransferase</fullName>
        <ecNumber evidence="11">2.7.7.18</ecNumber>
    </recommendedName>
    <alternativeName>
        <fullName evidence="11">Deamido-NAD(+) diphosphorylase</fullName>
    </alternativeName>
    <alternativeName>
        <fullName evidence="11">Deamido-NAD(+) pyrophosphorylase</fullName>
    </alternativeName>
    <alternativeName>
        <fullName evidence="11">Nicotinate mononucleotide adenylyltransferase</fullName>
        <shortName evidence="11">NaMN adenylyltransferase</shortName>
    </alternativeName>
</protein>
<evidence type="ECO:0000256" key="3">
    <source>
        <dbReference type="ARBA" id="ARBA00009014"/>
    </source>
</evidence>
<dbReference type="AlphaFoldDB" id="A0A7W8J900"/>
<dbReference type="EC" id="2.7.7.18" evidence="11"/>
<dbReference type="GO" id="GO:0009435">
    <property type="term" value="P:NAD+ biosynthetic process"/>
    <property type="evidence" value="ECO:0007669"/>
    <property type="project" value="UniProtKB-UniRule"/>
</dbReference>
<evidence type="ECO:0000313" key="14">
    <source>
        <dbReference type="Proteomes" id="UP000569092"/>
    </source>
</evidence>
<comment type="pathway">
    <text evidence="2 11">Cofactor biosynthesis; NAD(+) biosynthesis; deamido-NAD(+) from nicotinate D-ribonucleotide: step 1/1.</text>
</comment>
<dbReference type="HAMAP" id="MF_00244">
    <property type="entry name" value="NaMN_adenylyltr"/>
    <property type="match status" value="1"/>
</dbReference>
<evidence type="ECO:0000256" key="2">
    <source>
        <dbReference type="ARBA" id="ARBA00005019"/>
    </source>
</evidence>
<dbReference type="GO" id="GO:0005524">
    <property type="term" value="F:ATP binding"/>
    <property type="evidence" value="ECO:0007669"/>
    <property type="project" value="UniProtKB-KW"/>
</dbReference>
<proteinExistence type="inferred from homology"/>
<evidence type="ECO:0000256" key="6">
    <source>
        <dbReference type="ARBA" id="ARBA00022695"/>
    </source>
</evidence>
<evidence type="ECO:0000256" key="7">
    <source>
        <dbReference type="ARBA" id="ARBA00022741"/>
    </source>
</evidence>
<evidence type="ECO:0000256" key="11">
    <source>
        <dbReference type="HAMAP-Rule" id="MF_00244"/>
    </source>
</evidence>
<keyword evidence="4 11" id="KW-0662">Pyridine nucleotide biosynthesis</keyword>
<dbReference type="InterPro" id="IPR004821">
    <property type="entry name" value="Cyt_trans-like"/>
</dbReference>
<accession>A0A7W8J900</accession>
<dbReference type="Proteomes" id="UP000569092">
    <property type="component" value="Unassembled WGS sequence"/>
</dbReference>
<evidence type="ECO:0000256" key="10">
    <source>
        <dbReference type="ARBA" id="ARBA00048721"/>
    </source>
</evidence>
<evidence type="ECO:0000256" key="8">
    <source>
        <dbReference type="ARBA" id="ARBA00022840"/>
    </source>
</evidence>
<dbReference type="InterPro" id="IPR005248">
    <property type="entry name" value="NadD/NMNAT"/>
</dbReference>
<evidence type="ECO:0000256" key="9">
    <source>
        <dbReference type="ARBA" id="ARBA00023027"/>
    </source>
</evidence>
<dbReference type="CDD" id="cd02165">
    <property type="entry name" value="NMNAT"/>
    <property type="match status" value="1"/>
</dbReference>
<dbReference type="GO" id="GO:0004515">
    <property type="term" value="F:nicotinate-nucleotide adenylyltransferase activity"/>
    <property type="evidence" value="ECO:0007669"/>
    <property type="project" value="UniProtKB-UniRule"/>
</dbReference>
<reference evidence="13 14" key="1">
    <citation type="submission" date="2020-08" db="EMBL/GenBank/DDBJ databases">
        <title>Genomic Encyclopedia of Type Strains, Phase IV (KMG-V): Genome sequencing to study the core and pangenomes of soil and plant-associated prokaryotes.</title>
        <authorList>
            <person name="Whitman W."/>
        </authorList>
    </citation>
    <scope>NUCLEOTIDE SEQUENCE [LARGE SCALE GENOMIC DNA]</scope>
    <source>
        <strain evidence="13 14">M8US30</strain>
    </source>
</reference>
<dbReference type="Pfam" id="PF01467">
    <property type="entry name" value="CTP_transf_like"/>
    <property type="match status" value="1"/>
</dbReference>
<dbReference type="EMBL" id="JACHDZ010000004">
    <property type="protein sequence ID" value="MBB5344880.1"/>
    <property type="molecule type" value="Genomic_DNA"/>
</dbReference>
<dbReference type="Gene3D" id="3.40.50.620">
    <property type="entry name" value="HUPs"/>
    <property type="match status" value="1"/>
</dbReference>
<comment type="catalytic activity">
    <reaction evidence="10 11">
        <text>nicotinate beta-D-ribonucleotide + ATP + H(+) = deamido-NAD(+) + diphosphate</text>
        <dbReference type="Rhea" id="RHEA:22860"/>
        <dbReference type="ChEBI" id="CHEBI:15378"/>
        <dbReference type="ChEBI" id="CHEBI:30616"/>
        <dbReference type="ChEBI" id="CHEBI:33019"/>
        <dbReference type="ChEBI" id="CHEBI:57502"/>
        <dbReference type="ChEBI" id="CHEBI:58437"/>
        <dbReference type="EC" id="2.7.7.18"/>
    </reaction>
</comment>
<dbReference type="NCBIfam" id="TIGR00482">
    <property type="entry name" value="nicotinate (nicotinamide) nucleotide adenylyltransferase"/>
    <property type="match status" value="1"/>
</dbReference>
<evidence type="ECO:0000256" key="4">
    <source>
        <dbReference type="ARBA" id="ARBA00022642"/>
    </source>
</evidence>
<keyword evidence="5 11" id="KW-0808">Transferase</keyword>
<comment type="function">
    <text evidence="1 11">Catalyzes the reversible adenylation of nicotinate mononucleotide (NaMN) to nicotinic acid adenine dinucleotide (NaAD).</text>
</comment>
<name>A0A7W8J900_9BACT</name>
<dbReference type="PANTHER" id="PTHR39321:SF3">
    <property type="entry name" value="PHOSPHOPANTETHEINE ADENYLYLTRANSFERASE"/>
    <property type="match status" value="1"/>
</dbReference>
<dbReference type="InterPro" id="IPR014729">
    <property type="entry name" value="Rossmann-like_a/b/a_fold"/>
</dbReference>
<gene>
    <name evidence="11" type="primary">nadD</name>
    <name evidence="13" type="ORF">HDF10_002866</name>
</gene>
<keyword evidence="6 11" id="KW-0548">Nucleotidyltransferase</keyword>
<evidence type="ECO:0000313" key="13">
    <source>
        <dbReference type="EMBL" id="MBB5344880.1"/>
    </source>
</evidence>
<comment type="caution">
    <text evidence="13">The sequence shown here is derived from an EMBL/GenBank/DDBJ whole genome shotgun (WGS) entry which is preliminary data.</text>
</comment>
<dbReference type="NCBIfam" id="NF000840">
    <property type="entry name" value="PRK00071.1-3"/>
    <property type="match status" value="1"/>
</dbReference>
<dbReference type="PANTHER" id="PTHR39321">
    <property type="entry name" value="NICOTINATE-NUCLEOTIDE ADENYLYLTRANSFERASE-RELATED"/>
    <property type="match status" value="1"/>
</dbReference>
<evidence type="ECO:0000256" key="5">
    <source>
        <dbReference type="ARBA" id="ARBA00022679"/>
    </source>
</evidence>
<keyword evidence="8 11" id="KW-0067">ATP-binding</keyword>
<dbReference type="SUPFAM" id="SSF52374">
    <property type="entry name" value="Nucleotidylyl transferase"/>
    <property type="match status" value="1"/>
</dbReference>
<feature type="domain" description="Cytidyltransferase-like" evidence="12">
    <location>
        <begin position="5"/>
        <end position="140"/>
    </location>
</feature>
<keyword evidence="9 11" id="KW-0520">NAD</keyword>
<organism evidence="13 14">
    <name type="scientific">Tunturiibacter lichenicola</name>
    <dbReference type="NCBI Taxonomy" id="2051959"/>
    <lineage>
        <taxon>Bacteria</taxon>
        <taxon>Pseudomonadati</taxon>
        <taxon>Acidobacteriota</taxon>
        <taxon>Terriglobia</taxon>
        <taxon>Terriglobales</taxon>
        <taxon>Acidobacteriaceae</taxon>
        <taxon>Tunturiibacter</taxon>
    </lineage>
</organism>
<dbReference type="UniPathway" id="UPA00253">
    <property type="reaction ID" value="UER00332"/>
</dbReference>
<comment type="similarity">
    <text evidence="3 11">Belongs to the NadD family.</text>
</comment>
<evidence type="ECO:0000259" key="12">
    <source>
        <dbReference type="Pfam" id="PF01467"/>
    </source>
</evidence>
<evidence type="ECO:0000256" key="1">
    <source>
        <dbReference type="ARBA" id="ARBA00002324"/>
    </source>
</evidence>